<feature type="binding site" evidence="6">
    <location>
        <position position="154"/>
    </location>
    <ligand>
        <name>Mg(2+)</name>
        <dbReference type="ChEBI" id="CHEBI:18420"/>
        <label>1</label>
    </ligand>
</feature>
<evidence type="ECO:0000256" key="5">
    <source>
        <dbReference type="PIRSR" id="PIRSR604808-1"/>
    </source>
</evidence>
<keyword evidence="6" id="KW-0464">Manganese</keyword>
<feature type="active site" description="Proton donor/acceptor" evidence="5">
    <location>
        <position position="152"/>
    </location>
</feature>
<feature type="site" description="Important for catalytic activity" evidence="7">
    <location>
        <position position="226"/>
    </location>
</feature>
<gene>
    <name evidence="9" type="ORF">NJQ99_08995</name>
</gene>
<dbReference type="GO" id="GO:0046872">
    <property type="term" value="F:metal ion binding"/>
    <property type="evidence" value="ECO:0007669"/>
    <property type="project" value="UniProtKB-KW"/>
</dbReference>
<keyword evidence="3" id="KW-0378">Hydrolase</keyword>
<accession>A0A9J6PDT2</accession>
<evidence type="ECO:0000256" key="1">
    <source>
        <dbReference type="ARBA" id="ARBA00007092"/>
    </source>
</evidence>
<organism evidence="9 10">
    <name type="scientific">Futiania mangrovi</name>
    <dbReference type="NCBI Taxonomy" id="2959716"/>
    <lineage>
        <taxon>Bacteria</taxon>
        <taxon>Pseudomonadati</taxon>
        <taxon>Pseudomonadota</taxon>
        <taxon>Alphaproteobacteria</taxon>
        <taxon>Futianiales</taxon>
        <taxon>Futianiaceae</taxon>
        <taxon>Futiania</taxon>
    </lineage>
</organism>
<evidence type="ECO:0000256" key="2">
    <source>
        <dbReference type="ARBA" id="ARBA00022723"/>
    </source>
</evidence>
<dbReference type="PANTHER" id="PTHR43250:SF2">
    <property type="entry name" value="EXODEOXYRIBONUCLEASE III"/>
    <property type="match status" value="1"/>
</dbReference>
<feature type="binding site" evidence="6">
    <location>
        <position position="255"/>
    </location>
    <ligand>
        <name>Mg(2+)</name>
        <dbReference type="ChEBI" id="CHEBI:18420"/>
        <label>1</label>
    </ligand>
</feature>
<dbReference type="Pfam" id="PF03372">
    <property type="entry name" value="Exo_endo_phos"/>
    <property type="match status" value="1"/>
</dbReference>
<feature type="site" description="Interaction with DNA substrate" evidence="7">
    <location>
        <position position="256"/>
    </location>
</feature>
<feature type="domain" description="Endonuclease/exonuclease/phosphatase" evidence="8">
    <location>
        <begin position="6"/>
        <end position="256"/>
    </location>
</feature>
<comment type="similarity">
    <text evidence="1">Belongs to the DNA repair enzymes AP/ExoA family.</text>
</comment>
<dbReference type="EMBL" id="JAMZFT010000002">
    <property type="protein sequence ID" value="MCP1336542.1"/>
    <property type="molecule type" value="Genomic_DNA"/>
</dbReference>
<sequence>MPLTLATWNINSVRLRLPQIARLLQERPIDVLCLQETKVSDEKFPRAELAALGLRHQVIHGAKGHHGVAICSRIPLEDAGRRLFHDHDGPRHVAARIDGITLHNYYVPAGGDVPDPAVNDKFAHKLGYLDGMTGWYDPASGEAHGDMILVGDLNVAPGEHDVWSHKALLDVVSHTPVETGKLETLRTTLDWIDVARHYRPDPEKLYTWWSYRARDWAESDRGRRLDHIWTTQSLGPALRGFEILRQVRGWERPSDHVPVLTTLSL</sequence>
<keyword evidence="2 6" id="KW-0479">Metal-binding</keyword>
<dbReference type="Proteomes" id="UP001055804">
    <property type="component" value="Unassembled WGS sequence"/>
</dbReference>
<protein>
    <submittedName>
        <fullName evidence="9">Exodeoxyribonuclease III</fullName>
    </submittedName>
</protein>
<dbReference type="PANTHER" id="PTHR43250">
    <property type="entry name" value="EXODEOXYRIBONUCLEASE III"/>
    <property type="match status" value="1"/>
</dbReference>
<feature type="site" description="Transition state stabilizer" evidence="7">
    <location>
        <position position="154"/>
    </location>
</feature>
<evidence type="ECO:0000256" key="7">
    <source>
        <dbReference type="PIRSR" id="PIRSR604808-3"/>
    </source>
</evidence>
<keyword evidence="4 6" id="KW-0460">Magnesium</keyword>
<evidence type="ECO:0000259" key="8">
    <source>
        <dbReference type="Pfam" id="PF03372"/>
    </source>
</evidence>
<feature type="active site" description="Proton acceptor" evidence="5">
    <location>
        <position position="256"/>
    </location>
</feature>
<feature type="binding site" evidence="6">
    <location>
        <position position="36"/>
    </location>
    <ligand>
        <name>Mg(2+)</name>
        <dbReference type="ChEBI" id="CHEBI:18420"/>
        <label>1</label>
    </ligand>
</feature>
<dbReference type="GO" id="GO:0006281">
    <property type="term" value="P:DNA repair"/>
    <property type="evidence" value="ECO:0007669"/>
    <property type="project" value="InterPro"/>
</dbReference>
<dbReference type="RefSeq" id="WP_269332497.1">
    <property type="nucleotide sequence ID" value="NZ_JAMZFT010000002.1"/>
</dbReference>
<dbReference type="InterPro" id="IPR036691">
    <property type="entry name" value="Endo/exonu/phosph_ase_sf"/>
</dbReference>
<dbReference type="CDD" id="cd09086">
    <property type="entry name" value="ExoIII-like_AP-endo"/>
    <property type="match status" value="1"/>
</dbReference>
<dbReference type="Gene3D" id="3.60.10.10">
    <property type="entry name" value="Endonuclease/exonuclease/phosphatase"/>
    <property type="match status" value="1"/>
</dbReference>
<reference evidence="9" key="1">
    <citation type="submission" date="2022-06" db="EMBL/GenBank/DDBJ databases">
        <title>Isolation and Genomics of Futiania mangrovii gen. nov., sp. nov., a Rare and Metabolically-versatile member in the Class Alphaproteobacteria.</title>
        <authorList>
            <person name="Liu L."/>
            <person name="Huang W.-C."/>
            <person name="Pan J."/>
            <person name="Li J."/>
            <person name="Huang Y."/>
            <person name="Du H."/>
            <person name="Liu Y."/>
            <person name="Li M."/>
        </authorList>
    </citation>
    <scope>NUCLEOTIDE SEQUENCE</scope>
    <source>
        <strain evidence="9">FT118</strain>
    </source>
</reference>
<feature type="active site" evidence="5">
    <location>
        <position position="106"/>
    </location>
</feature>
<dbReference type="InterPro" id="IPR005135">
    <property type="entry name" value="Endo/exonuclease/phosphatase"/>
</dbReference>
<keyword evidence="10" id="KW-1185">Reference proteome</keyword>
<feature type="binding site" evidence="6">
    <location>
        <position position="9"/>
    </location>
    <ligand>
        <name>Mg(2+)</name>
        <dbReference type="ChEBI" id="CHEBI:18420"/>
        <label>1</label>
    </ligand>
</feature>
<evidence type="ECO:0000256" key="4">
    <source>
        <dbReference type="ARBA" id="ARBA00022842"/>
    </source>
</evidence>
<dbReference type="GO" id="GO:0008311">
    <property type="term" value="F:double-stranded DNA 3'-5' DNA exonuclease activity"/>
    <property type="evidence" value="ECO:0007669"/>
    <property type="project" value="InterPro"/>
</dbReference>
<dbReference type="SUPFAM" id="SSF56219">
    <property type="entry name" value="DNase I-like"/>
    <property type="match status" value="1"/>
</dbReference>
<feature type="binding site" evidence="6">
    <location>
        <position position="152"/>
    </location>
    <ligand>
        <name>Mg(2+)</name>
        <dbReference type="ChEBI" id="CHEBI:18420"/>
        <label>1</label>
    </ligand>
</feature>
<comment type="cofactor">
    <cofactor evidence="6">
        <name>Mg(2+)</name>
        <dbReference type="ChEBI" id="CHEBI:18420"/>
    </cofactor>
    <cofactor evidence="6">
        <name>Mn(2+)</name>
        <dbReference type="ChEBI" id="CHEBI:29035"/>
    </cofactor>
    <text evidence="6">Probably binds two magnesium or manganese ions per subunit.</text>
</comment>
<dbReference type="InterPro" id="IPR037493">
    <property type="entry name" value="ExoIII-like"/>
</dbReference>
<name>A0A9J6PDT2_9PROT</name>
<dbReference type="NCBIfam" id="TIGR00633">
    <property type="entry name" value="xth"/>
    <property type="match status" value="1"/>
</dbReference>
<evidence type="ECO:0000256" key="3">
    <source>
        <dbReference type="ARBA" id="ARBA00022801"/>
    </source>
</evidence>
<dbReference type="PROSITE" id="PS51435">
    <property type="entry name" value="AP_NUCLEASE_F1_4"/>
    <property type="match status" value="1"/>
</dbReference>
<evidence type="ECO:0000313" key="9">
    <source>
        <dbReference type="EMBL" id="MCP1336542.1"/>
    </source>
</evidence>
<dbReference type="InterPro" id="IPR004808">
    <property type="entry name" value="AP_endonuc_1"/>
</dbReference>
<comment type="caution">
    <text evidence="9">The sequence shown here is derived from an EMBL/GenBank/DDBJ whole genome shotgun (WGS) entry which is preliminary data.</text>
</comment>
<proteinExistence type="inferred from homology"/>
<evidence type="ECO:0000313" key="10">
    <source>
        <dbReference type="Proteomes" id="UP001055804"/>
    </source>
</evidence>
<feature type="binding site" evidence="6">
    <location>
        <position position="256"/>
    </location>
    <ligand>
        <name>Mg(2+)</name>
        <dbReference type="ChEBI" id="CHEBI:18420"/>
        <label>1</label>
    </ligand>
</feature>
<dbReference type="AlphaFoldDB" id="A0A9J6PDT2"/>
<evidence type="ECO:0000256" key="6">
    <source>
        <dbReference type="PIRSR" id="PIRSR604808-2"/>
    </source>
</evidence>